<dbReference type="Proteomes" id="UP000188268">
    <property type="component" value="Unassembled WGS sequence"/>
</dbReference>
<proteinExistence type="predicted"/>
<feature type="compositionally biased region" description="Polar residues" evidence="1">
    <location>
        <begin position="13"/>
        <end position="26"/>
    </location>
</feature>
<accession>A0A1R3FZ27</accession>
<sequence>MSLPLLGVEEEGQSNISSPSVDNSDVLSLPEENKSNLNLYKAELRSVLPV</sequence>
<comment type="caution">
    <text evidence="2">The sequence shown here is derived from an EMBL/GenBank/DDBJ whole genome shotgun (WGS) entry which is preliminary data.</text>
</comment>
<reference evidence="2 3" key="1">
    <citation type="submission" date="2013-09" db="EMBL/GenBank/DDBJ databases">
        <title>Corchorus capsularis genome sequencing.</title>
        <authorList>
            <person name="Alam M."/>
            <person name="Haque M.S."/>
            <person name="Islam M.S."/>
            <person name="Emdad E.M."/>
            <person name="Islam M.M."/>
            <person name="Ahmed B."/>
            <person name="Halim A."/>
            <person name="Hossen Q.M.M."/>
            <person name="Hossain M.Z."/>
            <person name="Ahmed R."/>
            <person name="Khan M.M."/>
            <person name="Islam R."/>
            <person name="Rashid M.M."/>
            <person name="Khan S.A."/>
            <person name="Rahman M.S."/>
            <person name="Alam M."/>
        </authorList>
    </citation>
    <scope>NUCLEOTIDE SEQUENCE [LARGE SCALE GENOMIC DNA]</scope>
    <source>
        <strain evidence="3">cv. CVL-1</strain>
        <tissue evidence="2">Whole seedling</tissue>
    </source>
</reference>
<gene>
    <name evidence="2" type="ORF">CCACVL1_30019</name>
</gene>
<organism evidence="2 3">
    <name type="scientific">Corchorus capsularis</name>
    <name type="common">Jute</name>
    <dbReference type="NCBI Taxonomy" id="210143"/>
    <lineage>
        <taxon>Eukaryota</taxon>
        <taxon>Viridiplantae</taxon>
        <taxon>Streptophyta</taxon>
        <taxon>Embryophyta</taxon>
        <taxon>Tracheophyta</taxon>
        <taxon>Spermatophyta</taxon>
        <taxon>Magnoliopsida</taxon>
        <taxon>eudicotyledons</taxon>
        <taxon>Gunneridae</taxon>
        <taxon>Pentapetalae</taxon>
        <taxon>rosids</taxon>
        <taxon>malvids</taxon>
        <taxon>Malvales</taxon>
        <taxon>Malvaceae</taxon>
        <taxon>Grewioideae</taxon>
        <taxon>Apeibeae</taxon>
        <taxon>Corchorus</taxon>
    </lineage>
</organism>
<evidence type="ECO:0000256" key="1">
    <source>
        <dbReference type="SAM" id="MobiDB-lite"/>
    </source>
</evidence>
<evidence type="ECO:0000313" key="3">
    <source>
        <dbReference type="Proteomes" id="UP000188268"/>
    </source>
</evidence>
<dbReference type="Gramene" id="OMO51084">
    <property type="protein sequence ID" value="OMO51084"/>
    <property type="gene ID" value="CCACVL1_30019"/>
</dbReference>
<evidence type="ECO:0000313" key="2">
    <source>
        <dbReference type="EMBL" id="OMO51084.1"/>
    </source>
</evidence>
<feature type="region of interest" description="Disordered" evidence="1">
    <location>
        <begin position="1"/>
        <end position="32"/>
    </location>
</feature>
<keyword evidence="3" id="KW-1185">Reference proteome</keyword>
<dbReference type="AlphaFoldDB" id="A0A1R3FZ27"/>
<name>A0A1R3FZ27_COCAP</name>
<protein>
    <submittedName>
        <fullName evidence="2">Uncharacterized protein</fullName>
    </submittedName>
</protein>
<dbReference type="EMBL" id="AWWV01015958">
    <property type="protein sequence ID" value="OMO51084.1"/>
    <property type="molecule type" value="Genomic_DNA"/>
</dbReference>